<evidence type="ECO:0000256" key="4">
    <source>
        <dbReference type="ARBA" id="ARBA00071664"/>
    </source>
</evidence>
<evidence type="ECO:0000313" key="9">
    <source>
        <dbReference type="Proteomes" id="UP000177080"/>
    </source>
</evidence>
<dbReference type="STRING" id="1797259.A2989_03820"/>
<name>A0A1F4ZBW3_9BACT</name>
<dbReference type="InterPro" id="IPR037229">
    <property type="entry name" value="Ribosomal_bL35_sf"/>
</dbReference>
<dbReference type="InterPro" id="IPR018265">
    <property type="entry name" value="Ribosomal_bL35_CS"/>
</dbReference>
<feature type="compositionally biased region" description="Basic residues" evidence="7">
    <location>
        <begin position="28"/>
        <end position="45"/>
    </location>
</feature>
<dbReference type="GO" id="GO:0003735">
    <property type="term" value="F:structural constituent of ribosome"/>
    <property type="evidence" value="ECO:0007669"/>
    <property type="project" value="InterPro"/>
</dbReference>
<dbReference type="PRINTS" id="PR00064">
    <property type="entry name" value="RIBOSOMALL35"/>
</dbReference>
<sequence length="64" mass="7353">MKQKTKKSAARRFKITGSGKVLRRVAFGRHLRRSKSAAQKRRYSSHHLVTGPRARKIKRLLALA</sequence>
<dbReference type="GO" id="GO:0015934">
    <property type="term" value="C:large ribosomal subunit"/>
    <property type="evidence" value="ECO:0007669"/>
    <property type="project" value="TreeGrafter"/>
</dbReference>
<comment type="caution">
    <text evidence="8">The sequence shown here is derived from an EMBL/GenBank/DDBJ whole genome shotgun (WGS) entry which is preliminary data.</text>
</comment>
<evidence type="ECO:0000256" key="7">
    <source>
        <dbReference type="SAM" id="MobiDB-lite"/>
    </source>
</evidence>
<dbReference type="Proteomes" id="UP000177080">
    <property type="component" value="Unassembled WGS sequence"/>
</dbReference>
<organism evidence="8 9">
    <name type="scientific">Candidatus Amesbacteria bacterium RIFCSPLOWO2_01_FULL_48_25</name>
    <dbReference type="NCBI Taxonomy" id="1797259"/>
    <lineage>
        <taxon>Bacteria</taxon>
        <taxon>Candidatus Amesiibacteriota</taxon>
    </lineage>
</organism>
<evidence type="ECO:0000256" key="6">
    <source>
        <dbReference type="RuleBase" id="RU000568"/>
    </source>
</evidence>
<evidence type="ECO:0000256" key="1">
    <source>
        <dbReference type="ARBA" id="ARBA00006598"/>
    </source>
</evidence>
<feature type="region of interest" description="Disordered" evidence="7">
    <location>
        <begin position="28"/>
        <end position="49"/>
    </location>
</feature>
<comment type="similarity">
    <text evidence="1 5 6">Belongs to the bacterial ribosomal protein bL35 family.</text>
</comment>
<dbReference type="PANTHER" id="PTHR33343">
    <property type="entry name" value="54S RIBOSOMAL PROTEIN BL35M"/>
    <property type="match status" value="1"/>
</dbReference>
<protein>
    <recommendedName>
        <fullName evidence="4 5">Large ribosomal subunit protein bL35</fullName>
    </recommendedName>
</protein>
<keyword evidence="2 5" id="KW-0689">Ribosomal protein</keyword>
<dbReference type="PROSITE" id="PS00936">
    <property type="entry name" value="RIBOSOMAL_L35"/>
    <property type="match status" value="1"/>
</dbReference>
<dbReference type="AlphaFoldDB" id="A0A1F4ZBW3"/>
<evidence type="ECO:0000256" key="2">
    <source>
        <dbReference type="ARBA" id="ARBA00022980"/>
    </source>
</evidence>
<dbReference type="NCBIfam" id="TIGR00001">
    <property type="entry name" value="rpmI_bact"/>
    <property type="match status" value="1"/>
</dbReference>
<dbReference type="PANTHER" id="PTHR33343:SF1">
    <property type="entry name" value="LARGE RIBOSOMAL SUBUNIT PROTEIN BL35M"/>
    <property type="match status" value="1"/>
</dbReference>
<reference evidence="8 9" key="1">
    <citation type="journal article" date="2016" name="Nat. Commun.">
        <title>Thousands of microbial genomes shed light on interconnected biogeochemical processes in an aquifer system.</title>
        <authorList>
            <person name="Anantharaman K."/>
            <person name="Brown C.T."/>
            <person name="Hug L.A."/>
            <person name="Sharon I."/>
            <person name="Castelle C.J."/>
            <person name="Probst A.J."/>
            <person name="Thomas B.C."/>
            <person name="Singh A."/>
            <person name="Wilkins M.J."/>
            <person name="Karaoz U."/>
            <person name="Brodie E.L."/>
            <person name="Williams K.H."/>
            <person name="Hubbard S.S."/>
            <person name="Banfield J.F."/>
        </authorList>
    </citation>
    <scope>NUCLEOTIDE SEQUENCE [LARGE SCALE GENOMIC DNA]</scope>
</reference>
<proteinExistence type="inferred from homology"/>
<dbReference type="InterPro" id="IPR021137">
    <property type="entry name" value="Ribosomal_bL35-like"/>
</dbReference>
<dbReference type="FunFam" id="4.10.410.60:FF:000001">
    <property type="entry name" value="50S ribosomal protein L35"/>
    <property type="match status" value="1"/>
</dbReference>
<accession>A0A1F4ZBW3</accession>
<dbReference type="InterPro" id="IPR001706">
    <property type="entry name" value="Ribosomal_bL35"/>
</dbReference>
<gene>
    <name evidence="5" type="primary">rpmI</name>
    <name evidence="8" type="ORF">A2989_03820</name>
</gene>
<dbReference type="GO" id="GO:0006412">
    <property type="term" value="P:translation"/>
    <property type="evidence" value="ECO:0007669"/>
    <property type="project" value="UniProtKB-UniRule"/>
</dbReference>
<evidence type="ECO:0000256" key="3">
    <source>
        <dbReference type="ARBA" id="ARBA00023274"/>
    </source>
</evidence>
<dbReference type="Gene3D" id="4.10.410.60">
    <property type="match status" value="1"/>
</dbReference>
<dbReference type="HAMAP" id="MF_00514">
    <property type="entry name" value="Ribosomal_bL35"/>
    <property type="match status" value="1"/>
</dbReference>
<dbReference type="SUPFAM" id="SSF143034">
    <property type="entry name" value="L35p-like"/>
    <property type="match status" value="1"/>
</dbReference>
<evidence type="ECO:0000313" key="8">
    <source>
        <dbReference type="EMBL" id="OGD03783.1"/>
    </source>
</evidence>
<dbReference type="Pfam" id="PF01632">
    <property type="entry name" value="Ribosomal_L35p"/>
    <property type="match status" value="1"/>
</dbReference>
<dbReference type="EMBL" id="MEXN01000005">
    <property type="protein sequence ID" value="OGD03783.1"/>
    <property type="molecule type" value="Genomic_DNA"/>
</dbReference>
<evidence type="ECO:0000256" key="5">
    <source>
        <dbReference type="HAMAP-Rule" id="MF_00514"/>
    </source>
</evidence>
<keyword evidence="3 5" id="KW-0687">Ribonucleoprotein</keyword>